<dbReference type="CTD" id="25341123"/>
<dbReference type="Proteomes" id="UP000053676">
    <property type="component" value="Unassembled WGS sequence"/>
</dbReference>
<dbReference type="EMBL" id="KI669176">
    <property type="protein sequence ID" value="ETN68969.1"/>
    <property type="molecule type" value="Genomic_DNA"/>
</dbReference>
<proteinExistence type="predicted"/>
<dbReference type="GeneID" id="25341123"/>
<dbReference type="AlphaFoldDB" id="W2SH49"/>
<evidence type="ECO:0000313" key="2">
    <source>
        <dbReference type="Proteomes" id="UP000053676"/>
    </source>
</evidence>
<reference evidence="2" key="1">
    <citation type="journal article" date="2014" name="Nat. Genet.">
        <title>Genome of the human hookworm Necator americanus.</title>
        <authorList>
            <person name="Tang Y.T."/>
            <person name="Gao X."/>
            <person name="Rosa B.A."/>
            <person name="Abubucker S."/>
            <person name="Hallsworth-Pepin K."/>
            <person name="Martin J."/>
            <person name="Tyagi R."/>
            <person name="Heizer E."/>
            <person name="Zhang X."/>
            <person name="Bhonagiri-Palsikar V."/>
            <person name="Minx P."/>
            <person name="Warren W.C."/>
            <person name="Wang Q."/>
            <person name="Zhan B."/>
            <person name="Hotez P.J."/>
            <person name="Sternberg P.W."/>
            <person name="Dougall A."/>
            <person name="Gaze S.T."/>
            <person name="Mulvenna J."/>
            <person name="Sotillo J."/>
            <person name="Ranganathan S."/>
            <person name="Rabelo E.M."/>
            <person name="Wilson R.K."/>
            <person name="Felgner P.L."/>
            <person name="Bethony J."/>
            <person name="Hawdon J.M."/>
            <person name="Gasser R.B."/>
            <person name="Loukas A."/>
            <person name="Mitreva M."/>
        </authorList>
    </citation>
    <scope>NUCLEOTIDE SEQUENCE [LARGE SCALE GENOMIC DNA]</scope>
</reference>
<sequence>MKGRCQCQCQCRWEEVVATATEEEVDFLVVDLVEGHLRVSQNPSRNHSNKAKVNLEIILEEDLDDVNEGISIIPEHLHATDLLVKIPVYVIKCF</sequence>
<dbReference type="KEGG" id="nai:NECAME_01079"/>
<protein>
    <submittedName>
        <fullName evidence="1">Uncharacterized protein</fullName>
    </submittedName>
</protein>
<organism evidence="1 2">
    <name type="scientific">Necator americanus</name>
    <name type="common">Human hookworm</name>
    <dbReference type="NCBI Taxonomy" id="51031"/>
    <lineage>
        <taxon>Eukaryota</taxon>
        <taxon>Metazoa</taxon>
        <taxon>Ecdysozoa</taxon>
        <taxon>Nematoda</taxon>
        <taxon>Chromadorea</taxon>
        <taxon>Rhabditida</taxon>
        <taxon>Rhabditina</taxon>
        <taxon>Rhabditomorpha</taxon>
        <taxon>Strongyloidea</taxon>
        <taxon>Ancylostomatidae</taxon>
        <taxon>Bunostominae</taxon>
        <taxon>Necator</taxon>
    </lineage>
</organism>
<name>W2SH49_NECAM</name>
<evidence type="ECO:0000313" key="1">
    <source>
        <dbReference type="EMBL" id="ETN68969.1"/>
    </source>
</evidence>
<keyword evidence="2" id="KW-1185">Reference proteome</keyword>
<gene>
    <name evidence="1" type="ORF">NECAME_01079</name>
</gene>
<accession>W2SH49</accession>
<feature type="non-terminal residue" evidence="1">
    <location>
        <position position="94"/>
    </location>
</feature>